<dbReference type="InterPro" id="IPR025654">
    <property type="entry name" value="PEX2/10"/>
</dbReference>
<evidence type="ECO:0000256" key="5">
    <source>
        <dbReference type="ARBA" id="ARBA00012483"/>
    </source>
</evidence>
<dbReference type="RefSeq" id="XP_010936953.1">
    <property type="nucleotide sequence ID" value="XM_010938651.3"/>
</dbReference>
<dbReference type="InterPro" id="IPR006845">
    <property type="entry name" value="Pex_N"/>
</dbReference>
<keyword evidence="16" id="KW-0472">Membrane</keyword>
<evidence type="ECO:0000256" key="17">
    <source>
        <dbReference type="ARBA" id="ARBA00023140"/>
    </source>
</evidence>
<sequence length="395" mass="43557">MKTAPSEGGADGEAGPSSRPPPPVAERRFPAAAQPEIMRAAEKDDHYAAFVHDACRDAFRHLFGTRMAVAYQSEIKLLGQTLYYLLTTGAGQQTLGEEYCDISQVASSHGLPPTPARRALFIVYETIIPYLAERISSRMAARGIILADSQFGELYGSDHPRRNQVQSSDAAESSNSTSVSISALSKFRERLHGLWLQAVQKWPTVLPYAREILQLAFRTNLMFFYFEGLYYHISKRAAGIRYVFIGKPLNQRPRYQILGVFLLIQLCILGAEGLRRSNLSSITSSVHQTSPGGHHSSTGRGMPVLNEDGNPVTNYSPDKGSWAADSLAVPEPQGSGGMSKCTLCLSTRQHPTATPCGHVFCWNCIMEWCNEKPECPLCRTPITHSSLVCIYHADF</sequence>
<evidence type="ECO:0000256" key="1">
    <source>
        <dbReference type="ARBA" id="ARBA00000900"/>
    </source>
</evidence>
<dbReference type="SUPFAM" id="SSF57850">
    <property type="entry name" value="RING/U-box"/>
    <property type="match status" value="1"/>
</dbReference>
<evidence type="ECO:0000256" key="6">
    <source>
        <dbReference type="ARBA" id="ARBA00022448"/>
    </source>
</evidence>
<keyword evidence="14" id="KW-0653">Protein transport</keyword>
<evidence type="ECO:0000256" key="2">
    <source>
        <dbReference type="ARBA" id="ARBA00004585"/>
    </source>
</evidence>
<keyword evidence="11 18" id="KW-0863">Zinc-finger</keyword>
<evidence type="ECO:0000256" key="3">
    <source>
        <dbReference type="ARBA" id="ARBA00004906"/>
    </source>
</evidence>
<dbReference type="PANTHER" id="PTHR23350:SF0">
    <property type="entry name" value="PEROXISOME BIOGENESIS FACTOR 10"/>
    <property type="match status" value="1"/>
</dbReference>
<keyword evidence="17" id="KW-0576">Peroxisome</keyword>
<evidence type="ECO:0000256" key="8">
    <source>
        <dbReference type="ARBA" id="ARBA00022679"/>
    </source>
</evidence>
<feature type="domain" description="RING-type" evidence="20">
    <location>
        <begin position="341"/>
        <end position="379"/>
    </location>
</feature>
<dbReference type="AlphaFoldDB" id="A0A6I9S4B6"/>
<comment type="subcellular location">
    <subcellularLocation>
        <location evidence="2">Peroxisome membrane</location>
        <topology evidence="2">Multi-pass membrane protein</topology>
    </subcellularLocation>
</comment>
<keyword evidence="10" id="KW-0479">Metal-binding</keyword>
<comment type="catalytic activity">
    <reaction evidence="1">
        <text>S-ubiquitinyl-[E2 ubiquitin-conjugating enzyme]-L-cysteine + [acceptor protein]-L-lysine = [E2 ubiquitin-conjugating enzyme]-L-cysteine + N(6)-ubiquitinyl-[acceptor protein]-L-lysine.</text>
        <dbReference type="EC" id="2.3.2.27"/>
    </reaction>
</comment>
<dbReference type="FunFam" id="3.30.40.10:FF:000418">
    <property type="entry name" value="Peroxisome biogenesis factor 10"/>
    <property type="match status" value="1"/>
</dbReference>
<feature type="region of interest" description="Disordered" evidence="19">
    <location>
        <begin position="285"/>
        <end position="310"/>
    </location>
</feature>
<accession>A0A6I9S4B6</accession>
<proteinExistence type="inferred from homology"/>
<dbReference type="InterPro" id="IPR017907">
    <property type="entry name" value="Znf_RING_CS"/>
</dbReference>
<dbReference type="PROSITE" id="PS00518">
    <property type="entry name" value="ZF_RING_1"/>
    <property type="match status" value="1"/>
</dbReference>
<evidence type="ECO:0000256" key="12">
    <source>
        <dbReference type="ARBA" id="ARBA00022786"/>
    </source>
</evidence>
<evidence type="ECO:0000256" key="10">
    <source>
        <dbReference type="ARBA" id="ARBA00022723"/>
    </source>
</evidence>
<keyword evidence="12" id="KW-0833">Ubl conjugation pathway</keyword>
<keyword evidence="6" id="KW-0813">Transport</keyword>
<protein>
    <recommendedName>
        <fullName evidence="5">RING-type E3 ubiquitin transferase</fullName>
        <ecNumber evidence="5">2.3.2.27</ecNumber>
    </recommendedName>
</protein>
<evidence type="ECO:0000313" key="21">
    <source>
        <dbReference type="Proteomes" id="UP000504607"/>
    </source>
</evidence>
<dbReference type="EC" id="2.3.2.27" evidence="5"/>
<keyword evidence="8" id="KW-0808">Transferase</keyword>
<dbReference type="InterPro" id="IPR013083">
    <property type="entry name" value="Znf_RING/FYVE/PHD"/>
</dbReference>
<name>A0A6I9S4B6_ELAGV</name>
<keyword evidence="15" id="KW-1133">Transmembrane helix</keyword>
<evidence type="ECO:0000256" key="15">
    <source>
        <dbReference type="ARBA" id="ARBA00022989"/>
    </source>
</evidence>
<dbReference type="PANTHER" id="PTHR23350">
    <property type="entry name" value="PEROXISOME ASSEMBLY PROTEIN 10"/>
    <property type="match status" value="1"/>
</dbReference>
<dbReference type="GO" id="GO:0008270">
    <property type="term" value="F:zinc ion binding"/>
    <property type="evidence" value="ECO:0007669"/>
    <property type="project" value="UniProtKB-KW"/>
</dbReference>
<evidence type="ECO:0000256" key="7">
    <source>
        <dbReference type="ARBA" id="ARBA00022593"/>
    </source>
</evidence>
<evidence type="ECO:0000256" key="18">
    <source>
        <dbReference type="PROSITE-ProRule" id="PRU00175"/>
    </source>
</evidence>
<dbReference type="KEGG" id="egu:105056451"/>
<comment type="similarity">
    <text evidence="4">Belongs to the pex2/pex10/pex12 family.</text>
</comment>
<evidence type="ECO:0000256" key="13">
    <source>
        <dbReference type="ARBA" id="ARBA00022833"/>
    </source>
</evidence>
<dbReference type="GeneID" id="105056451"/>
<reference evidence="22" key="1">
    <citation type="submission" date="2025-08" db="UniProtKB">
        <authorList>
            <consortium name="RefSeq"/>
        </authorList>
    </citation>
    <scope>IDENTIFICATION</scope>
</reference>
<dbReference type="FunCoup" id="A0A6I9S4B6">
    <property type="interactions" value="2768"/>
</dbReference>
<evidence type="ECO:0000256" key="14">
    <source>
        <dbReference type="ARBA" id="ARBA00022927"/>
    </source>
</evidence>
<keyword evidence="13" id="KW-0862">Zinc</keyword>
<gene>
    <name evidence="22" type="primary">LOC105056451</name>
</gene>
<keyword evidence="7" id="KW-0962">Peroxisome biogenesis</keyword>
<keyword evidence="9" id="KW-0812">Transmembrane</keyword>
<dbReference type="CDD" id="cd16527">
    <property type="entry name" value="RING-HC_PEX10"/>
    <property type="match status" value="1"/>
</dbReference>
<dbReference type="GO" id="GO:0005778">
    <property type="term" value="C:peroxisomal membrane"/>
    <property type="evidence" value="ECO:0007669"/>
    <property type="project" value="UniProtKB-SubCell"/>
</dbReference>
<dbReference type="InterPro" id="IPR001841">
    <property type="entry name" value="Znf_RING"/>
</dbReference>
<dbReference type="Gene3D" id="3.30.40.10">
    <property type="entry name" value="Zinc/RING finger domain, C3HC4 (zinc finger)"/>
    <property type="match status" value="1"/>
</dbReference>
<feature type="compositionally biased region" description="Polar residues" evidence="19">
    <location>
        <begin position="285"/>
        <end position="299"/>
    </location>
</feature>
<dbReference type="GO" id="GO:0061630">
    <property type="term" value="F:ubiquitin protein ligase activity"/>
    <property type="evidence" value="ECO:0007669"/>
    <property type="project" value="UniProtKB-EC"/>
</dbReference>
<dbReference type="OrthoDB" id="6270329at2759"/>
<evidence type="ECO:0000313" key="22">
    <source>
        <dbReference type="RefSeq" id="XP_010936953.1"/>
    </source>
</evidence>
<dbReference type="GO" id="GO:0016558">
    <property type="term" value="P:protein import into peroxisome matrix"/>
    <property type="evidence" value="ECO:0007669"/>
    <property type="project" value="InterPro"/>
</dbReference>
<evidence type="ECO:0000256" key="16">
    <source>
        <dbReference type="ARBA" id="ARBA00023136"/>
    </source>
</evidence>
<evidence type="ECO:0000256" key="9">
    <source>
        <dbReference type="ARBA" id="ARBA00022692"/>
    </source>
</evidence>
<evidence type="ECO:0000256" key="4">
    <source>
        <dbReference type="ARBA" id="ARBA00008704"/>
    </source>
</evidence>
<feature type="region of interest" description="Disordered" evidence="19">
    <location>
        <begin position="1"/>
        <end position="29"/>
    </location>
</feature>
<dbReference type="Pfam" id="PF13639">
    <property type="entry name" value="zf-RING_2"/>
    <property type="match status" value="1"/>
</dbReference>
<dbReference type="PROSITE" id="PS50089">
    <property type="entry name" value="ZF_RING_2"/>
    <property type="match status" value="1"/>
</dbReference>
<dbReference type="InParanoid" id="A0A6I9S4B6"/>
<evidence type="ECO:0000256" key="11">
    <source>
        <dbReference type="ARBA" id="ARBA00022771"/>
    </source>
</evidence>
<comment type="pathway">
    <text evidence="3">Protein modification; protein ubiquitination.</text>
</comment>
<keyword evidence="21" id="KW-1185">Reference proteome</keyword>
<dbReference type="SMART" id="SM00184">
    <property type="entry name" value="RING"/>
    <property type="match status" value="1"/>
</dbReference>
<evidence type="ECO:0000256" key="19">
    <source>
        <dbReference type="SAM" id="MobiDB-lite"/>
    </source>
</evidence>
<evidence type="ECO:0000259" key="20">
    <source>
        <dbReference type="PROSITE" id="PS50089"/>
    </source>
</evidence>
<dbReference type="Pfam" id="PF04757">
    <property type="entry name" value="Pex2_Pex12"/>
    <property type="match status" value="1"/>
</dbReference>
<organism evidence="21 22">
    <name type="scientific">Elaeis guineensis var. tenera</name>
    <name type="common">Oil palm</name>
    <dbReference type="NCBI Taxonomy" id="51953"/>
    <lineage>
        <taxon>Eukaryota</taxon>
        <taxon>Viridiplantae</taxon>
        <taxon>Streptophyta</taxon>
        <taxon>Embryophyta</taxon>
        <taxon>Tracheophyta</taxon>
        <taxon>Spermatophyta</taxon>
        <taxon>Magnoliopsida</taxon>
        <taxon>Liliopsida</taxon>
        <taxon>Arecaceae</taxon>
        <taxon>Arecoideae</taxon>
        <taxon>Cocoseae</taxon>
        <taxon>Elaeidinae</taxon>
        <taxon>Elaeis</taxon>
    </lineage>
</organism>
<dbReference type="Proteomes" id="UP000504607">
    <property type="component" value="Chromosome 13"/>
</dbReference>